<dbReference type="SUPFAM" id="SSF51306">
    <property type="entry name" value="LexA/Signal peptidase"/>
    <property type="match status" value="1"/>
</dbReference>
<keyword evidence="10" id="KW-1185">Reference proteome</keyword>
<evidence type="ECO:0000313" key="9">
    <source>
        <dbReference type="EMBL" id="NYF97597.1"/>
    </source>
</evidence>
<feature type="transmembrane region" description="Helical" evidence="7">
    <location>
        <begin position="12"/>
        <end position="35"/>
    </location>
</feature>
<evidence type="ECO:0000313" key="10">
    <source>
        <dbReference type="Proteomes" id="UP000554054"/>
    </source>
</evidence>
<dbReference type="CDD" id="cd06530">
    <property type="entry name" value="S26_SPase_I"/>
    <property type="match status" value="1"/>
</dbReference>
<evidence type="ECO:0000259" key="8">
    <source>
        <dbReference type="Pfam" id="PF10502"/>
    </source>
</evidence>
<dbReference type="EMBL" id="JACCAE010000001">
    <property type="protein sequence ID" value="NYF97597.1"/>
    <property type="molecule type" value="Genomic_DNA"/>
</dbReference>
<dbReference type="Pfam" id="PF10502">
    <property type="entry name" value="Peptidase_S26"/>
    <property type="match status" value="1"/>
</dbReference>
<organism evidence="9 10">
    <name type="scientific">Janibacter cremeus</name>
    <dbReference type="NCBI Taxonomy" id="1285192"/>
    <lineage>
        <taxon>Bacteria</taxon>
        <taxon>Bacillati</taxon>
        <taxon>Actinomycetota</taxon>
        <taxon>Actinomycetes</taxon>
        <taxon>Micrococcales</taxon>
        <taxon>Intrasporangiaceae</taxon>
        <taxon>Janibacter</taxon>
    </lineage>
</organism>
<dbReference type="PRINTS" id="PR00727">
    <property type="entry name" value="LEADERPTASE"/>
</dbReference>
<keyword evidence="7" id="KW-1133">Transmembrane helix</keyword>
<dbReference type="PANTHER" id="PTHR43390">
    <property type="entry name" value="SIGNAL PEPTIDASE I"/>
    <property type="match status" value="1"/>
</dbReference>
<feature type="domain" description="Peptidase S26" evidence="8">
    <location>
        <begin position="16"/>
        <end position="225"/>
    </location>
</feature>
<comment type="catalytic activity">
    <reaction evidence="1 7">
        <text>Cleavage of hydrophobic, N-terminal signal or leader sequences from secreted and periplasmic proteins.</text>
        <dbReference type="EC" id="3.4.21.89"/>
    </reaction>
</comment>
<dbReference type="RefSeq" id="WP_343062782.1">
    <property type="nucleotide sequence ID" value="NZ_JACCAE010000001.1"/>
</dbReference>
<gene>
    <name evidence="9" type="ORF">BJY20_000989</name>
</gene>
<dbReference type="GO" id="GO:0005886">
    <property type="term" value="C:plasma membrane"/>
    <property type="evidence" value="ECO:0007669"/>
    <property type="project" value="UniProtKB-SubCell"/>
</dbReference>
<dbReference type="InterPro" id="IPR000223">
    <property type="entry name" value="Pept_S26A_signal_pept_1"/>
</dbReference>
<evidence type="ECO:0000256" key="4">
    <source>
        <dbReference type="ARBA" id="ARBA00013208"/>
    </source>
</evidence>
<feature type="active site" evidence="6">
    <location>
        <position position="115"/>
    </location>
</feature>
<comment type="caution">
    <text evidence="9">The sequence shown here is derived from an EMBL/GenBank/DDBJ whole genome shotgun (WGS) entry which is preliminary data.</text>
</comment>
<keyword evidence="7" id="KW-0472">Membrane</keyword>
<evidence type="ECO:0000256" key="1">
    <source>
        <dbReference type="ARBA" id="ARBA00000677"/>
    </source>
</evidence>
<evidence type="ECO:0000256" key="3">
    <source>
        <dbReference type="ARBA" id="ARBA00009370"/>
    </source>
</evidence>
<comment type="similarity">
    <text evidence="3 7">Belongs to the peptidase S26 family.</text>
</comment>
<dbReference type="PROSITE" id="PS00761">
    <property type="entry name" value="SPASE_I_3"/>
    <property type="match status" value="1"/>
</dbReference>
<keyword evidence="7" id="KW-0645">Protease</keyword>
<keyword evidence="5 7" id="KW-0378">Hydrolase</keyword>
<comment type="subcellular location">
    <subcellularLocation>
        <location evidence="2">Cell membrane</location>
        <topology evidence="2">Single-pass type II membrane protein</topology>
    </subcellularLocation>
    <subcellularLocation>
        <location evidence="7">Membrane</location>
        <topology evidence="7">Single-pass type II membrane protein</topology>
    </subcellularLocation>
</comment>
<evidence type="ECO:0000256" key="5">
    <source>
        <dbReference type="ARBA" id="ARBA00022801"/>
    </source>
</evidence>
<keyword evidence="7" id="KW-0812">Transmembrane</keyword>
<dbReference type="Proteomes" id="UP000554054">
    <property type="component" value="Unassembled WGS sequence"/>
</dbReference>
<evidence type="ECO:0000256" key="6">
    <source>
        <dbReference type="PIRSR" id="PIRSR600223-1"/>
    </source>
</evidence>
<feature type="active site" evidence="6">
    <location>
        <position position="44"/>
    </location>
</feature>
<dbReference type="InterPro" id="IPR019758">
    <property type="entry name" value="Pept_S26A_signal_pept_1_CS"/>
</dbReference>
<dbReference type="Gene3D" id="2.10.109.10">
    <property type="entry name" value="Umud Fragment, subunit A"/>
    <property type="match status" value="1"/>
</dbReference>
<sequence length="235" mass="25654">MSPRRERRELPLALGIVVRLLIAFAVLAVVTHTLARPFVIPSGSMEPTVMTGDRVVAQIVGVDGDDLERGEVIAFAHGQTWQAERIHEPDALKDAVRTVGDVLGIGPSHHAHTVKRIIGLPGERVSCCDEQGRLLVDGQPLDEPYVEHEIPFVQGERDCTDDGPLSARCLPEITVPEGSYLVMGDNRSNSADSVAACRGRTGEQECTARFVRGDQVVGTLWTRWWPLPPGDALRD</sequence>
<dbReference type="NCBIfam" id="TIGR02227">
    <property type="entry name" value="sigpep_I_bact"/>
    <property type="match status" value="1"/>
</dbReference>
<proteinExistence type="inferred from homology"/>
<dbReference type="GO" id="GO:0009003">
    <property type="term" value="F:signal peptidase activity"/>
    <property type="evidence" value="ECO:0007669"/>
    <property type="project" value="UniProtKB-EC"/>
</dbReference>
<dbReference type="GO" id="GO:0006465">
    <property type="term" value="P:signal peptide processing"/>
    <property type="evidence" value="ECO:0007669"/>
    <property type="project" value="InterPro"/>
</dbReference>
<evidence type="ECO:0000256" key="2">
    <source>
        <dbReference type="ARBA" id="ARBA00004401"/>
    </source>
</evidence>
<dbReference type="InterPro" id="IPR036286">
    <property type="entry name" value="LexA/Signal_pep-like_sf"/>
</dbReference>
<dbReference type="PANTHER" id="PTHR43390:SF1">
    <property type="entry name" value="CHLOROPLAST PROCESSING PEPTIDASE"/>
    <property type="match status" value="1"/>
</dbReference>
<evidence type="ECO:0000256" key="7">
    <source>
        <dbReference type="RuleBase" id="RU362042"/>
    </source>
</evidence>
<protein>
    <recommendedName>
        <fullName evidence="4 7">Signal peptidase I</fullName>
        <ecNumber evidence="4 7">3.4.21.89</ecNumber>
    </recommendedName>
</protein>
<dbReference type="InterPro" id="IPR019533">
    <property type="entry name" value="Peptidase_S26"/>
</dbReference>
<dbReference type="EC" id="3.4.21.89" evidence="4 7"/>
<accession>A0A852VKH4</accession>
<dbReference type="GO" id="GO:0004252">
    <property type="term" value="F:serine-type endopeptidase activity"/>
    <property type="evidence" value="ECO:0007669"/>
    <property type="project" value="InterPro"/>
</dbReference>
<name>A0A852VKH4_9MICO</name>
<reference evidence="9 10" key="1">
    <citation type="submission" date="2020-07" db="EMBL/GenBank/DDBJ databases">
        <title>Sequencing the genomes of 1000 actinobacteria strains.</title>
        <authorList>
            <person name="Klenk H.-P."/>
        </authorList>
    </citation>
    <scope>NUCLEOTIDE SEQUENCE [LARGE SCALE GENOMIC DNA]</scope>
    <source>
        <strain evidence="9 10">DSM 26154</strain>
    </source>
</reference>
<dbReference type="AlphaFoldDB" id="A0A852VKH4"/>